<keyword evidence="2" id="KW-0184">Conjugation</keyword>
<keyword evidence="6" id="KW-0614">Plasmid</keyword>
<feature type="domain" description="MobA/MobL protein" evidence="5">
    <location>
        <begin position="20"/>
        <end position="212"/>
    </location>
</feature>
<name>Q3HYC7_ACTPL</name>
<dbReference type="RefSeq" id="WP_012881329.1">
    <property type="nucleotide sequence ID" value="NC_013546.1"/>
</dbReference>
<gene>
    <name evidence="6" type="primary">mobA</name>
    <name evidence="6" type="synonym">L</name>
</gene>
<organism evidence="6">
    <name type="scientific">Actinobacillus pleuropneumoniae</name>
    <name type="common">Haemophilus pleuropneumoniae</name>
    <dbReference type="NCBI Taxonomy" id="715"/>
    <lineage>
        <taxon>Bacteria</taxon>
        <taxon>Pseudomonadati</taxon>
        <taxon>Pseudomonadota</taxon>
        <taxon>Gammaproteobacteria</taxon>
        <taxon>Pasteurellales</taxon>
        <taxon>Pasteurellaceae</taxon>
        <taxon>Actinobacillus</taxon>
    </lineage>
</organism>
<accession>Q3HYC7</accession>
<feature type="coiled-coil region" evidence="3">
    <location>
        <begin position="220"/>
        <end position="251"/>
    </location>
</feature>
<dbReference type="Pfam" id="PF03389">
    <property type="entry name" value="MobA_MobL"/>
    <property type="match status" value="1"/>
</dbReference>
<evidence type="ECO:0000256" key="3">
    <source>
        <dbReference type="SAM" id="Coils"/>
    </source>
</evidence>
<evidence type="ECO:0000256" key="2">
    <source>
        <dbReference type="ARBA" id="ARBA00022971"/>
    </source>
</evidence>
<geneLocation type="plasmid" evidence="6">
    <name>p11745</name>
</geneLocation>
<dbReference type="AlphaFoldDB" id="Q3HYC7"/>
<evidence type="ECO:0000256" key="1">
    <source>
        <dbReference type="ARBA" id="ARBA00010873"/>
    </source>
</evidence>
<evidence type="ECO:0000259" key="5">
    <source>
        <dbReference type="Pfam" id="PF03389"/>
    </source>
</evidence>
<sequence length="450" mass="53597">MAIYHLNVRYCSKSKGQSAQAKNEYINRNDKYSKRLDDLQFSGFGNMPKFAENNPQKFWQASDIYERANARVCTEIVFALPRELNLEQQQELVQSFINSTVNSERNKLPYSFAIHNDKANNNPHCHLIFSERQLDGIERSEEQFFKRANSKNAELGGTKKTADFRDRDFIKAVRKTWSEQANFSLEKHGHTARIDERSYQEQGIDKEPRARLDRVTWQELQRLEENAEFFAEVIERKQNQIEQEKVEITKNTPKNTLEPFSQKDDIKHEQIKKVAENRKESVSQAEFDRFLIENWLEPNQKFINACEKRAKMRSEWEQYGKDLERINGDYKALNEKKQGLFGLWETKEQKQTKQELESEYYRIKALRKEKAEEHDTYNDKINQYEKDTIEPLRKQIEQMKADNPHLEQRNHQQLMAMKFKGLEQWAKDKLQREQSQKRQISHSKDSDLSL</sequence>
<comment type="similarity">
    <text evidence="1">Belongs to the MobA/MobL family.</text>
</comment>
<dbReference type="InterPro" id="IPR005053">
    <property type="entry name" value="MobA_MobL"/>
</dbReference>
<evidence type="ECO:0000256" key="4">
    <source>
        <dbReference type="SAM" id="MobiDB-lite"/>
    </source>
</evidence>
<proteinExistence type="inferred from homology"/>
<dbReference type="EMBL" id="DQ176855">
    <property type="protein sequence ID" value="ABA71358.1"/>
    <property type="molecule type" value="Genomic_DNA"/>
</dbReference>
<evidence type="ECO:0000313" key="6">
    <source>
        <dbReference type="EMBL" id="ABA71358.1"/>
    </source>
</evidence>
<reference evidence="6" key="1">
    <citation type="journal article" date="2006" name="Antimicrob. Agents Chemother.">
        <title>Distribution of tetracycline resistance genes in Actinobacillus pleuropneumoniae isolates from Spain.</title>
        <authorList>
            <person name="Blanco M."/>
            <person name="Gutierrez-Martin C.B."/>
            <person name="Rodriguez-Ferri E.F."/>
            <person name="Roberts M.C."/>
            <person name="Navas J."/>
        </authorList>
    </citation>
    <scope>NUCLEOTIDE SEQUENCE</scope>
    <source>
        <strain evidence="6">APP11745</strain>
        <plasmid evidence="6">p11745</plasmid>
    </source>
</reference>
<keyword evidence="3" id="KW-0175">Coiled coil</keyword>
<feature type="region of interest" description="Disordered" evidence="4">
    <location>
        <begin position="428"/>
        <end position="450"/>
    </location>
</feature>
<dbReference type="Gene3D" id="3.30.930.30">
    <property type="match status" value="1"/>
</dbReference>
<protein>
    <submittedName>
        <fullName evidence="6">MobA/L</fullName>
    </submittedName>
</protein>